<dbReference type="OrthoDB" id="9802448at2"/>
<feature type="domain" description="DNA mismatch repair proteins mutS family" evidence="5">
    <location>
        <begin position="421"/>
        <end position="592"/>
    </location>
</feature>
<feature type="transmembrane region" description="Helical" evidence="4">
    <location>
        <begin position="30"/>
        <end position="53"/>
    </location>
</feature>
<dbReference type="InterPro" id="IPR000432">
    <property type="entry name" value="DNA_mismatch_repair_MutS_C"/>
</dbReference>
<feature type="transmembrane region" description="Helical" evidence="4">
    <location>
        <begin position="219"/>
        <end position="235"/>
    </location>
</feature>
<evidence type="ECO:0000256" key="4">
    <source>
        <dbReference type="SAM" id="Phobius"/>
    </source>
</evidence>
<keyword evidence="7" id="KW-1185">Reference proteome</keyword>
<keyword evidence="1" id="KW-0547">Nucleotide-binding</keyword>
<sequence>MNHSTKAVLTAFYETQIKAHNIGIQKLKKFINWLAILRALVFIIAVLCLYQYFNSPNHLFIFLFIFFVIVFFGLVAWHIQKKQKKQLLENKLRLAQNEWNIIHGKENEFDDGSEFLQMSSYAVDLDIFGKNSLFHALNRTVTFAGKLQLAKRLSNTILDKKTIIAYQEAIKTYSTQYPFIENWIATALLHKKEHNPSDLLLKQWIVDFKRMKHVEYYNVIRWVLPAYTLAALYIALDSGQYFLLSIGIVLNWIHVIRVKNQNIQAFHFLSKNEDIIAQYHRLVETFQQVQPGNSDILQELKNNCKQANKSFQELAYITNLIHQQHNLLASTLLNSLLMIDVHSALSLNKWHNKYSLKFSKWIDSIAEIDYLNTMAIYAHNHSAFVYAQLSEDELFISARNMAHPLLSEDTRVPNSFAFNNKGVRIITGSNMSGKSTFLRTVGINVLLAQMGAPVCADEFLLSPMYIFSCIRITDSLQENHSYFMAELQRLYDIKTAINTHYPALVLMDEILRGTNSADKFEGSTQFLEQMMQLPCIVLFATHDLKLSTLEKDYPESISNYCFESTISDTDIHFDYILREGVAQNKNATFLMKKMGII</sequence>
<dbReference type="Pfam" id="PF00488">
    <property type="entry name" value="MutS_V"/>
    <property type="match status" value="1"/>
</dbReference>
<dbReference type="SUPFAM" id="SSF48334">
    <property type="entry name" value="DNA repair protein MutS, domain III"/>
    <property type="match status" value="1"/>
</dbReference>
<dbReference type="PANTHER" id="PTHR11361:SF99">
    <property type="entry name" value="DNA MISMATCH REPAIR PROTEIN"/>
    <property type="match status" value="1"/>
</dbReference>
<evidence type="ECO:0000256" key="1">
    <source>
        <dbReference type="ARBA" id="ARBA00022741"/>
    </source>
</evidence>
<dbReference type="AlphaFoldDB" id="A0A2W7RYM3"/>
<dbReference type="GO" id="GO:0140664">
    <property type="term" value="F:ATP-dependent DNA damage sensor activity"/>
    <property type="evidence" value="ECO:0007669"/>
    <property type="project" value="InterPro"/>
</dbReference>
<organism evidence="6 7">
    <name type="scientific">Hydrotalea sandarakina</name>
    <dbReference type="NCBI Taxonomy" id="1004304"/>
    <lineage>
        <taxon>Bacteria</taxon>
        <taxon>Pseudomonadati</taxon>
        <taxon>Bacteroidota</taxon>
        <taxon>Chitinophagia</taxon>
        <taxon>Chitinophagales</taxon>
        <taxon>Chitinophagaceae</taxon>
        <taxon>Hydrotalea</taxon>
    </lineage>
</organism>
<dbReference type="GO" id="GO:0006298">
    <property type="term" value="P:mismatch repair"/>
    <property type="evidence" value="ECO:0007669"/>
    <property type="project" value="InterPro"/>
</dbReference>
<dbReference type="InterPro" id="IPR036187">
    <property type="entry name" value="DNA_mismatch_repair_MutS_sf"/>
</dbReference>
<evidence type="ECO:0000256" key="2">
    <source>
        <dbReference type="ARBA" id="ARBA00022840"/>
    </source>
</evidence>
<evidence type="ECO:0000313" key="7">
    <source>
        <dbReference type="Proteomes" id="UP000249720"/>
    </source>
</evidence>
<dbReference type="GO" id="GO:0030983">
    <property type="term" value="F:mismatched DNA binding"/>
    <property type="evidence" value="ECO:0007669"/>
    <property type="project" value="InterPro"/>
</dbReference>
<dbReference type="SUPFAM" id="SSF52540">
    <property type="entry name" value="P-loop containing nucleoside triphosphate hydrolases"/>
    <property type="match status" value="1"/>
</dbReference>
<protein>
    <submittedName>
        <fullName evidence="6">MutS-like protein</fullName>
    </submittedName>
</protein>
<dbReference type="InterPro" id="IPR045076">
    <property type="entry name" value="MutS"/>
</dbReference>
<name>A0A2W7RYM3_9BACT</name>
<dbReference type="InterPro" id="IPR027417">
    <property type="entry name" value="P-loop_NTPase"/>
</dbReference>
<accession>A0A2W7RYM3</accession>
<dbReference type="EMBL" id="QKZV01000001">
    <property type="protein sequence ID" value="PZX65863.1"/>
    <property type="molecule type" value="Genomic_DNA"/>
</dbReference>
<reference evidence="6 7" key="1">
    <citation type="submission" date="2018-06" db="EMBL/GenBank/DDBJ databases">
        <title>Genomic Encyclopedia of Archaeal and Bacterial Type Strains, Phase II (KMG-II): from individual species to whole genera.</title>
        <authorList>
            <person name="Goeker M."/>
        </authorList>
    </citation>
    <scope>NUCLEOTIDE SEQUENCE [LARGE SCALE GENOMIC DNA]</scope>
    <source>
        <strain evidence="6 7">DSM 23241</strain>
    </source>
</reference>
<keyword evidence="2" id="KW-0067">ATP-binding</keyword>
<evidence type="ECO:0000256" key="3">
    <source>
        <dbReference type="ARBA" id="ARBA00023125"/>
    </source>
</evidence>
<proteinExistence type="predicted"/>
<dbReference type="PANTHER" id="PTHR11361">
    <property type="entry name" value="DNA MISMATCH REPAIR PROTEIN MUTS FAMILY MEMBER"/>
    <property type="match status" value="1"/>
</dbReference>
<keyword evidence="4" id="KW-0472">Membrane</keyword>
<keyword evidence="3" id="KW-0238">DNA-binding</keyword>
<dbReference type="GO" id="GO:0005524">
    <property type="term" value="F:ATP binding"/>
    <property type="evidence" value="ECO:0007669"/>
    <property type="project" value="UniProtKB-KW"/>
</dbReference>
<dbReference type="SMART" id="SM00534">
    <property type="entry name" value="MUTSac"/>
    <property type="match status" value="1"/>
</dbReference>
<dbReference type="Gene3D" id="3.40.50.300">
    <property type="entry name" value="P-loop containing nucleotide triphosphate hydrolases"/>
    <property type="match status" value="1"/>
</dbReference>
<dbReference type="Gene3D" id="1.10.1420.10">
    <property type="match status" value="1"/>
</dbReference>
<comment type="caution">
    <text evidence="6">The sequence shown here is derived from an EMBL/GenBank/DDBJ whole genome shotgun (WGS) entry which is preliminary data.</text>
</comment>
<keyword evidence="4" id="KW-0812">Transmembrane</keyword>
<dbReference type="GO" id="GO:0005829">
    <property type="term" value="C:cytosol"/>
    <property type="evidence" value="ECO:0007669"/>
    <property type="project" value="TreeGrafter"/>
</dbReference>
<dbReference type="Proteomes" id="UP000249720">
    <property type="component" value="Unassembled WGS sequence"/>
</dbReference>
<evidence type="ECO:0000313" key="6">
    <source>
        <dbReference type="EMBL" id="PZX65863.1"/>
    </source>
</evidence>
<feature type="transmembrane region" description="Helical" evidence="4">
    <location>
        <begin position="59"/>
        <end position="79"/>
    </location>
</feature>
<keyword evidence="4" id="KW-1133">Transmembrane helix</keyword>
<gene>
    <name evidence="6" type="ORF">LX80_00356</name>
</gene>
<evidence type="ECO:0000259" key="5">
    <source>
        <dbReference type="SMART" id="SM00534"/>
    </source>
</evidence>